<dbReference type="Proteomes" id="UP000178495">
    <property type="component" value="Unassembled WGS sequence"/>
</dbReference>
<gene>
    <name evidence="1" type="ORF">A3A43_03080</name>
</gene>
<reference evidence="1 2" key="1">
    <citation type="journal article" date="2016" name="Nat. Commun.">
        <title>Thousands of microbial genomes shed light on interconnected biogeochemical processes in an aquifer system.</title>
        <authorList>
            <person name="Anantharaman K."/>
            <person name="Brown C.T."/>
            <person name="Hug L.A."/>
            <person name="Sharon I."/>
            <person name="Castelle C.J."/>
            <person name="Probst A.J."/>
            <person name="Thomas B.C."/>
            <person name="Singh A."/>
            <person name="Wilkins M.J."/>
            <person name="Karaoz U."/>
            <person name="Brodie E.L."/>
            <person name="Williams K.H."/>
            <person name="Hubbard S.S."/>
            <person name="Banfield J.F."/>
        </authorList>
    </citation>
    <scope>NUCLEOTIDE SEQUENCE [LARGE SCALE GENOMIC DNA]</scope>
</reference>
<dbReference type="AlphaFoldDB" id="A0A1G2CII2"/>
<organism evidence="1 2">
    <name type="scientific">Candidatus Liptonbacteria bacterium RIFCSPLOWO2_01_FULL_56_20</name>
    <dbReference type="NCBI Taxonomy" id="1798652"/>
    <lineage>
        <taxon>Bacteria</taxon>
        <taxon>Candidatus Liptoniibacteriota</taxon>
    </lineage>
</organism>
<accession>A0A1G2CII2</accession>
<protein>
    <submittedName>
        <fullName evidence="1">Uncharacterized protein</fullName>
    </submittedName>
</protein>
<sequence length="605" mass="70069">MTETRNCQNCKQPFVIEPDDFAFYEKIKVPPPSWCPECRMVRRMDWRNERTLYKRGCNAPGHNEEVISVFSPDKPFTVYDQKYWWSDQWDTLATGKNYDFSKPFFSQLKGLFESTPLLTVFNGNAVNSDYANHTRDSKNSYLISAGIQNENVLYANRTAQNKDSVDLYLTDKMEGCYEDVNCGTSYRLFFSFGCEDCRDSWFLYDCRNCSNCFGCVGLRNKSYYIFNQPHTKEGYKEALRGFDLGSHRSIEDIRKRHRDLVRMFPKKFMYSFKVVGVVGDIVGETKNCRYCFDLLRAEDSKFIVWGGFNLKDAFDGYGMGGNAELLYEVVDVGLQGSNAKFSVVAWGCHDVQYSYNCHGSFNLFACVGLRNKQYCILNKQYTKEEYEKLVPKIIEHMNTMPYVDKQGRVYKYGEFFPPELSPFAYNETIAQEYFPLTKEQALAKGYCWKDPETKQYTITKKPEDLPDHIKDVDDSILKETIGCAHAVSSPSAGSGQIGKPICNHQCTTAFKLIPQELQFYRRMNLPLPRLCPNCRHYERLKQRNPLKLWHRKCTCAGAKSENGVYQNTIAHFHKSDPCPNKFETSYAPNRPEVVYCEQCYNAEVV</sequence>
<name>A0A1G2CII2_9BACT</name>
<proteinExistence type="predicted"/>
<evidence type="ECO:0000313" key="2">
    <source>
        <dbReference type="Proteomes" id="UP000178495"/>
    </source>
</evidence>
<comment type="caution">
    <text evidence="1">The sequence shown here is derived from an EMBL/GenBank/DDBJ whole genome shotgun (WGS) entry which is preliminary data.</text>
</comment>
<evidence type="ECO:0000313" key="1">
    <source>
        <dbReference type="EMBL" id="OGZ01027.1"/>
    </source>
</evidence>
<dbReference type="EMBL" id="MHLC01000022">
    <property type="protein sequence ID" value="OGZ01027.1"/>
    <property type="molecule type" value="Genomic_DNA"/>
</dbReference>